<reference evidence="1" key="1">
    <citation type="submission" date="2019-06" db="EMBL/GenBank/DDBJ databases">
        <authorList>
            <person name="Zheng W."/>
        </authorList>
    </citation>
    <scope>NUCLEOTIDE SEQUENCE</scope>
    <source>
        <strain evidence="1">QDHG01</strain>
    </source>
</reference>
<gene>
    <name evidence="1" type="ORF">FGO68_gene7908</name>
</gene>
<protein>
    <submittedName>
        <fullName evidence="1">Uncharacterized protein</fullName>
    </submittedName>
</protein>
<dbReference type="AlphaFoldDB" id="A0A8J8NCM2"/>
<organism evidence="1 2">
    <name type="scientific">Halteria grandinella</name>
    <dbReference type="NCBI Taxonomy" id="5974"/>
    <lineage>
        <taxon>Eukaryota</taxon>
        <taxon>Sar</taxon>
        <taxon>Alveolata</taxon>
        <taxon>Ciliophora</taxon>
        <taxon>Intramacronucleata</taxon>
        <taxon>Spirotrichea</taxon>
        <taxon>Stichotrichia</taxon>
        <taxon>Sporadotrichida</taxon>
        <taxon>Halteriidae</taxon>
        <taxon>Halteria</taxon>
    </lineage>
</organism>
<evidence type="ECO:0000313" key="2">
    <source>
        <dbReference type="Proteomes" id="UP000785679"/>
    </source>
</evidence>
<comment type="caution">
    <text evidence="1">The sequence shown here is derived from an EMBL/GenBank/DDBJ whole genome shotgun (WGS) entry which is preliminary data.</text>
</comment>
<sequence>MDSHRDRILTRGALGYCTMVLPRGEFCGGIDSVRGIDHSTEHAKLCVHNRCNERCIRDSTELLQGCRHWGSAQQNFAGAQQYRVGHQGDVHTKLKRKEQMGRGR</sequence>
<dbReference type="EMBL" id="RRYP01021530">
    <property type="protein sequence ID" value="TNV72637.1"/>
    <property type="molecule type" value="Genomic_DNA"/>
</dbReference>
<evidence type="ECO:0000313" key="1">
    <source>
        <dbReference type="EMBL" id="TNV72637.1"/>
    </source>
</evidence>
<accession>A0A8J8NCM2</accession>
<name>A0A8J8NCM2_HALGN</name>
<keyword evidence="2" id="KW-1185">Reference proteome</keyword>
<dbReference type="Proteomes" id="UP000785679">
    <property type="component" value="Unassembled WGS sequence"/>
</dbReference>
<proteinExistence type="predicted"/>